<evidence type="ECO:0000313" key="3">
    <source>
        <dbReference type="EMBL" id="MBO1361908.1"/>
    </source>
</evidence>
<feature type="region of interest" description="Disordered" evidence="2">
    <location>
        <begin position="701"/>
        <end position="747"/>
    </location>
</feature>
<feature type="coiled-coil region" evidence="1">
    <location>
        <begin position="619"/>
        <end position="646"/>
    </location>
</feature>
<proteinExistence type="predicted"/>
<evidence type="ECO:0000256" key="1">
    <source>
        <dbReference type="SAM" id="Coils"/>
    </source>
</evidence>
<protein>
    <recommendedName>
        <fullName evidence="5">Portal protein</fullName>
    </recommendedName>
</protein>
<reference evidence="3 4" key="1">
    <citation type="submission" date="2021-03" db="EMBL/GenBank/DDBJ databases">
        <title>The complete genome sequence of Acetobacter sacchari TBRC 11175.</title>
        <authorList>
            <person name="Charoenyingcharoen P."/>
            <person name="Yukphan P."/>
        </authorList>
    </citation>
    <scope>NUCLEOTIDE SEQUENCE [LARGE SCALE GENOMIC DNA]</scope>
    <source>
        <strain evidence="3 4">TBRC 11175</strain>
    </source>
</reference>
<accession>A0ABS3M189</accession>
<evidence type="ECO:0000256" key="2">
    <source>
        <dbReference type="SAM" id="MobiDB-lite"/>
    </source>
</evidence>
<gene>
    <name evidence="3" type="ORF">J2D73_19175</name>
</gene>
<evidence type="ECO:0008006" key="5">
    <source>
        <dbReference type="Google" id="ProtNLM"/>
    </source>
</evidence>
<dbReference type="InterPro" id="IPR032427">
    <property type="entry name" value="P22_portal"/>
</dbReference>
<dbReference type="Proteomes" id="UP000664771">
    <property type="component" value="Unassembled WGS sequence"/>
</dbReference>
<keyword evidence="4" id="KW-1185">Reference proteome</keyword>
<keyword evidence="1" id="KW-0175">Coiled coil</keyword>
<evidence type="ECO:0000313" key="4">
    <source>
        <dbReference type="Proteomes" id="UP000664771"/>
    </source>
</evidence>
<sequence length="747" mass="81850">MPNNDADDAPDNDDDIISEVQSRYEESMSYTGPWRERARDDLRFFYGDAYNHGQWDDAVYQARMGTFGGSPRPTLTINKTAQHVFQVENEARQSQMGVKINATGFGAMAEAANALEGIVRHIEYQSNAQQNAYACAIQGQVREGLGWFHVVTDYVGPNTFDQDFYIRSVPNPLSVHFDPASTEPDHSDQNWAMIVEEMDRDEFSRLYPGHDDVSRAPLGVMDGNDDWCSDNTVRVATYYRRSETKDTLWANPKDPTAQPVLQSKMEPELVEMLREMKAPSRKVSSHMVEKYVIAGNAVIAKGETVFSMIPLIPVVGIERRGCDEDEADFSGLVRSLIDPQRMYNYSASAFVESIATQSKTPWLADTRAIEGYEAQWSQANTSNQAYLPFNSTSLDDGTTLQPPTRIDPPTGSTGHFQAMQAADLQMQMVTGQYQAEMGAPGNEKSGKAINERQRQSDTANYHYTDNQGMALRYCGRLLIDAIPRLYDNMRAVQVLGLDGTQTSAIVDPSSQKAATVALPPSADGQPQQPPQGMSLDKQMELQGAILAVNPSIGRYDVEADVGPAFATQRQEAFNALTQILQAAPQLMGQIGDLVFKAADFPLADEIAERLRPATDDPRLAQAQQAIQQLQAHAAQLEQQLKDKQADIAIRAGEADHAKVKDAMAADTNQYKAETDRMAAIGSTDPDALRVLVHQLVAEALRNGPPPEDGAMPAMQDGPSGPLPRLPSDNPPGGEIHAANPVTGAVDA</sequence>
<name>A0ABS3M189_9PROT</name>
<dbReference type="EMBL" id="JAFVMF010000035">
    <property type="protein sequence ID" value="MBO1361908.1"/>
    <property type="molecule type" value="Genomic_DNA"/>
</dbReference>
<comment type="caution">
    <text evidence="3">The sequence shown here is derived from an EMBL/GenBank/DDBJ whole genome shotgun (WGS) entry which is preliminary data.</text>
</comment>
<dbReference type="RefSeq" id="WP_207883942.1">
    <property type="nucleotide sequence ID" value="NZ_JAFVMF010000035.1"/>
</dbReference>
<organism evidence="3 4">
    <name type="scientific">Acetobacter sacchari</name>
    <dbReference type="NCBI Taxonomy" id="2661687"/>
    <lineage>
        <taxon>Bacteria</taxon>
        <taxon>Pseudomonadati</taxon>
        <taxon>Pseudomonadota</taxon>
        <taxon>Alphaproteobacteria</taxon>
        <taxon>Acetobacterales</taxon>
        <taxon>Acetobacteraceae</taxon>
        <taxon>Acetobacter</taxon>
    </lineage>
</organism>
<dbReference type="Pfam" id="PF16510">
    <property type="entry name" value="P22_portal"/>
    <property type="match status" value="1"/>
</dbReference>